<dbReference type="EC" id="2.7.1.76" evidence="2"/>
<dbReference type="InterPro" id="IPR031314">
    <property type="entry name" value="DNK_dom"/>
</dbReference>
<dbReference type="PANTHER" id="PTHR10513:SF46">
    <property type="entry name" value="DEOXYGUANOSINE KINASE"/>
    <property type="match status" value="1"/>
</dbReference>
<dbReference type="CDD" id="cd01673">
    <property type="entry name" value="dNK"/>
    <property type="match status" value="1"/>
</dbReference>
<name>A0A3B0VBH5_9ZZZZ</name>
<gene>
    <name evidence="2" type="ORF">MNBD_DELTA02-904</name>
</gene>
<organism evidence="2">
    <name type="scientific">hydrothermal vent metagenome</name>
    <dbReference type="NCBI Taxonomy" id="652676"/>
    <lineage>
        <taxon>unclassified sequences</taxon>
        <taxon>metagenomes</taxon>
        <taxon>ecological metagenomes</taxon>
    </lineage>
</organism>
<reference evidence="2" key="1">
    <citation type="submission" date="2018-06" db="EMBL/GenBank/DDBJ databases">
        <authorList>
            <person name="Zhirakovskaya E."/>
        </authorList>
    </citation>
    <scope>NUCLEOTIDE SEQUENCE</scope>
</reference>
<evidence type="ECO:0000313" key="2">
    <source>
        <dbReference type="EMBL" id="VAW35557.1"/>
    </source>
</evidence>
<dbReference type="GO" id="GO:0005737">
    <property type="term" value="C:cytoplasm"/>
    <property type="evidence" value="ECO:0007669"/>
    <property type="project" value="TreeGrafter"/>
</dbReference>
<dbReference type="Pfam" id="PF01712">
    <property type="entry name" value="dNK"/>
    <property type="match status" value="1"/>
</dbReference>
<dbReference type="SUPFAM" id="SSF52540">
    <property type="entry name" value="P-loop containing nucleoside triphosphate hydrolases"/>
    <property type="match status" value="1"/>
</dbReference>
<dbReference type="GO" id="GO:0004138">
    <property type="term" value="F:deoxyguanosine kinase activity"/>
    <property type="evidence" value="ECO:0007669"/>
    <property type="project" value="UniProtKB-EC"/>
</dbReference>
<dbReference type="AlphaFoldDB" id="A0A3B0VBH5"/>
<protein>
    <submittedName>
        <fullName evidence="2">Deoxyadenosine kinase @ Deoxyguanosine kinase</fullName>
        <ecNumber evidence="2">2.7.1.113</ecNumber>
        <ecNumber evidence="2">2.7.1.76</ecNumber>
    </submittedName>
</protein>
<dbReference type="InterPro" id="IPR002624">
    <property type="entry name" value="DCK/DGK"/>
</dbReference>
<dbReference type="Gene3D" id="3.40.50.300">
    <property type="entry name" value="P-loop containing nucleotide triphosphate hydrolases"/>
    <property type="match status" value="1"/>
</dbReference>
<dbReference type="PIRSF" id="PIRSF000705">
    <property type="entry name" value="DNK"/>
    <property type="match status" value="1"/>
</dbReference>
<proteinExistence type="predicted"/>
<keyword evidence="2" id="KW-0808">Transferase</keyword>
<feature type="domain" description="Deoxynucleoside kinase" evidence="1">
    <location>
        <begin position="7"/>
        <end position="199"/>
    </location>
</feature>
<dbReference type="PANTHER" id="PTHR10513">
    <property type="entry name" value="DEOXYNUCLEOSIDE KINASE"/>
    <property type="match status" value="1"/>
</dbReference>
<keyword evidence="2" id="KW-0418">Kinase</keyword>
<sequence>MDKTRYIAVEGPIGVGKSSLTDLLAGELGARTLKEEVEENPFLSKFYGDIKKHAFQTQLFFLLSRYQQQLELNQGELFSTSVVSDYLFAKDRIFAYMNLDENELGLYEQVYRLLDQQIPKPDLVIYLQASGDVLRERIVKRNKDYEQAIGDGYLTSLVDAYNKYFFYYTDTPLLVVNTSQIDFVENPADLSNMVKEIKSIKGGVQHYIPLGSGAKA</sequence>
<dbReference type="InterPro" id="IPR050566">
    <property type="entry name" value="Deoxyribonucleoside_kinase"/>
</dbReference>
<dbReference type="InterPro" id="IPR027417">
    <property type="entry name" value="P-loop_NTPase"/>
</dbReference>
<dbReference type="EMBL" id="UOEZ01000030">
    <property type="protein sequence ID" value="VAW35557.1"/>
    <property type="molecule type" value="Genomic_DNA"/>
</dbReference>
<evidence type="ECO:0000259" key="1">
    <source>
        <dbReference type="Pfam" id="PF01712"/>
    </source>
</evidence>
<accession>A0A3B0VBH5</accession>
<dbReference type="GO" id="GO:0004136">
    <property type="term" value="F:deoxyadenosine kinase activity"/>
    <property type="evidence" value="ECO:0007669"/>
    <property type="project" value="UniProtKB-EC"/>
</dbReference>
<dbReference type="EC" id="2.7.1.113" evidence="2"/>
<dbReference type="GO" id="GO:0005524">
    <property type="term" value="F:ATP binding"/>
    <property type="evidence" value="ECO:0007669"/>
    <property type="project" value="InterPro"/>
</dbReference>